<feature type="region of interest" description="Disordered" evidence="1">
    <location>
        <begin position="276"/>
        <end position="432"/>
    </location>
</feature>
<sequence length="432" mass="50819">MIKDPYSDSDIAKLLLLESQNYQADYSRLDNSIITGKALKTNKRFLKSVIRNVNDHNRQLERNTERSLTPARVTEEDDEDQYSSRHKNSRHSHGKSLRTTELGSQSHGGPSRSHEKAPRRSWDEEHCSSTSRRTEHSRSHGHDSRREKRRRSRSSDAGEDDCQIDQNPTEKQRTRTRDKDRHDPSRSKDSDEKNRKHRRHSKSDVPTTASVLEEREDQHTAHQPLPTTSKMDKYFAPSYDPRLDINLDDITDSTTGLIQGGNYDDWELILNQMKTKREEKAKEKDRKLEEKLIDAQRKLRKREKKERRKEEKRSRREEDGSDPEEDNLDKERRRRKRREKRKRGESSRSKYQLTNNTDDLDERGHRRREKKHKQKPSSDSDSSSDGDSSRTCADHHHRTATNRQKKAGLMEFKGFSKPGKLREWDLGKPSPT</sequence>
<dbReference type="AlphaFoldDB" id="A0A0L0VHI6"/>
<feature type="compositionally biased region" description="Low complexity" evidence="1">
    <location>
        <begin position="377"/>
        <end position="386"/>
    </location>
</feature>
<proteinExistence type="predicted"/>
<gene>
    <name evidence="2" type="ORF">PSTG_07939</name>
</gene>
<evidence type="ECO:0000256" key="1">
    <source>
        <dbReference type="SAM" id="MobiDB-lite"/>
    </source>
</evidence>
<feature type="compositionally biased region" description="Acidic residues" evidence="1">
    <location>
        <begin position="319"/>
        <end position="328"/>
    </location>
</feature>
<keyword evidence="3" id="KW-1185">Reference proteome</keyword>
<dbReference type="PANTHER" id="PTHR40132">
    <property type="entry name" value="PRE-MRNA-SPLICING FACTOR 38B"/>
    <property type="match status" value="1"/>
</dbReference>
<dbReference type="STRING" id="1165861.A0A0L0VHI6"/>
<feature type="region of interest" description="Disordered" evidence="1">
    <location>
        <begin position="57"/>
        <end position="234"/>
    </location>
</feature>
<protein>
    <submittedName>
        <fullName evidence="2">Uncharacterized protein</fullName>
    </submittedName>
</protein>
<feature type="compositionally biased region" description="Basic residues" evidence="1">
    <location>
        <begin position="395"/>
        <end position="406"/>
    </location>
</feature>
<organism evidence="2 3">
    <name type="scientific">Puccinia striiformis f. sp. tritici PST-78</name>
    <dbReference type="NCBI Taxonomy" id="1165861"/>
    <lineage>
        <taxon>Eukaryota</taxon>
        <taxon>Fungi</taxon>
        <taxon>Dikarya</taxon>
        <taxon>Basidiomycota</taxon>
        <taxon>Pucciniomycotina</taxon>
        <taxon>Pucciniomycetes</taxon>
        <taxon>Pucciniales</taxon>
        <taxon>Pucciniaceae</taxon>
        <taxon>Puccinia</taxon>
    </lineage>
</organism>
<feature type="compositionally biased region" description="Basic residues" evidence="1">
    <location>
        <begin position="365"/>
        <end position="375"/>
    </location>
</feature>
<evidence type="ECO:0000313" key="3">
    <source>
        <dbReference type="Proteomes" id="UP000054564"/>
    </source>
</evidence>
<dbReference type="OrthoDB" id="2431475at2759"/>
<dbReference type="Proteomes" id="UP000054564">
    <property type="component" value="Unassembled WGS sequence"/>
</dbReference>
<feature type="compositionally biased region" description="Basic residues" evidence="1">
    <location>
        <begin position="84"/>
        <end position="96"/>
    </location>
</feature>
<dbReference type="EMBL" id="AJIL01000053">
    <property type="protein sequence ID" value="KNE98752.1"/>
    <property type="molecule type" value="Genomic_DNA"/>
</dbReference>
<evidence type="ECO:0000313" key="2">
    <source>
        <dbReference type="EMBL" id="KNE98752.1"/>
    </source>
</evidence>
<comment type="caution">
    <text evidence="2">The sequence shown here is derived from an EMBL/GenBank/DDBJ whole genome shotgun (WGS) entry which is preliminary data.</text>
</comment>
<feature type="compositionally biased region" description="Basic and acidic residues" evidence="1">
    <location>
        <begin position="276"/>
        <end position="297"/>
    </location>
</feature>
<name>A0A0L0VHI6_9BASI</name>
<feature type="compositionally biased region" description="Polar residues" evidence="1">
    <location>
        <begin position="97"/>
        <end position="108"/>
    </location>
</feature>
<reference evidence="3" key="1">
    <citation type="submission" date="2014-03" db="EMBL/GenBank/DDBJ databases">
        <title>The Genome Sequence of Puccinia striiformis f. sp. tritici PST-78.</title>
        <authorList>
            <consortium name="The Broad Institute Genome Sequencing Platform"/>
            <person name="Cuomo C."/>
            <person name="Hulbert S."/>
            <person name="Chen X."/>
            <person name="Walker B."/>
            <person name="Young S.K."/>
            <person name="Zeng Q."/>
            <person name="Gargeya S."/>
            <person name="Fitzgerald M."/>
            <person name="Haas B."/>
            <person name="Abouelleil A."/>
            <person name="Alvarado L."/>
            <person name="Arachchi H.M."/>
            <person name="Berlin A.M."/>
            <person name="Chapman S.B."/>
            <person name="Goldberg J."/>
            <person name="Griggs A."/>
            <person name="Gujja S."/>
            <person name="Hansen M."/>
            <person name="Howarth C."/>
            <person name="Imamovic A."/>
            <person name="Larimer J."/>
            <person name="McCowan C."/>
            <person name="Montmayeur A."/>
            <person name="Murphy C."/>
            <person name="Neiman D."/>
            <person name="Pearson M."/>
            <person name="Priest M."/>
            <person name="Roberts A."/>
            <person name="Saif S."/>
            <person name="Shea T."/>
            <person name="Sisk P."/>
            <person name="Sykes S."/>
            <person name="Wortman J."/>
            <person name="Nusbaum C."/>
            <person name="Birren B."/>
        </authorList>
    </citation>
    <scope>NUCLEOTIDE SEQUENCE [LARGE SCALE GENOMIC DNA]</scope>
    <source>
        <strain evidence="3">race PST-78</strain>
    </source>
</reference>
<feature type="compositionally biased region" description="Basic and acidic residues" evidence="1">
    <location>
        <begin position="308"/>
        <end position="318"/>
    </location>
</feature>
<feature type="compositionally biased region" description="Basic residues" evidence="1">
    <location>
        <begin position="298"/>
        <end position="307"/>
    </location>
</feature>
<feature type="compositionally biased region" description="Basic and acidic residues" evidence="1">
    <location>
        <begin position="112"/>
        <end position="146"/>
    </location>
</feature>
<accession>A0A0L0VHI6</accession>
<feature type="compositionally biased region" description="Basic residues" evidence="1">
    <location>
        <begin position="332"/>
        <end position="341"/>
    </location>
</feature>
<feature type="compositionally biased region" description="Basic and acidic residues" evidence="1">
    <location>
        <begin position="168"/>
        <end position="194"/>
    </location>
</feature>
<dbReference type="PANTHER" id="PTHR40132:SF1">
    <property type="entry name" value="PRE-MRNA-SPLICING FACTOR 38B"/>
    <property type="match status" value="1"/>
</dbReference>